<evidence type="ECO:0000256" key="27">
    <source>
        <dbReference type="ARBA" id="ARBA00050446"/>
    </source>
</evidence>
<reference evidence="45" key="1">
    <citation type="submission" date="2023-10" db="EMBL/GenBank/DDBJ databases">
        <title>Genome assembly of Pristionchus species.</title>
        <authorList>
            <person name="Yoshida K."/>
            <person name="Sommer R.J."/>
        </authorList>
    </citation>
    <scope>NUCLEOTIDE SEQUENCE</scope>
    <source>
        <strain evidence="45">RS5133</strain>
    </source>
</reference>
<dbReference type="Pfam" id="PF00378">
    <property type="entry name" value="ECH_1"/>
    <property type="match status" value="1"/>
</dbReference>
<dbReference type="InterPro" id="IPR012803">
    <property type="entry name" value="Fa_ox_alpha_mit"/>
</dbReference>
<dbReference type="GO" id="GO:0070403">
    <property type="term" value="F:NAD+ binding"/>
    <property type="evidence" value="ECO:0007669"/>
    <property type="project" value="InterPro"/>
</dbReference>
<keyword evidence="21" id="KW-0511">Multifunctional enzyme</keyword>
<keyword evidence="20" id="KW-0456">Lyase</keyword>
<comment type="catalytic activity">
    <reaction evidence="35">
        <text>1'-[1,2-di-(9Z,12Z-octadecadienoyl)-sn-glycero-3-phospho]-3'-[1-(9Z,12Z-octadecadienoyl)-sn-glycero-3-phospho]-glycerol + hexadecanoyl-CoA = 1'-[1,2-di-(9Z,12Z-octadecadienoyl)-sn-glycero-3-phospho]-3'-[1-(9Z,12Z-octadecadienoyl)-2-hexadecanoyl-sn-glycero-3-phospho]-glycerol + CoA</text>
        <dbReference type="Rhea" id="RHEA:43680"/>
        <dbReference type="ChEBI" id="CHEBI:57287"/>
        <dbReference type="ChEBI" id="CHEBI:57379"/>
        <dbReference type="ChEBI" id="CHEBI:83580"/>
        <dbReference type="ChEBI" id="CHEBI:83583"/>
    </reaction>
    <physiologicalReaction direction="left-to-right" evidence="35">
        <dbReference type="Rhea" id="RHEA:43681"/>
    </physiologicalReaction>
</comment>
<evidence type="ECO:0000256" key="37">
    <source>
        <dbReference type="ARBA" id="ARBA00066806"/>
    </source>
</evidence>
<comment type="catalytic activity">
    <reaction evidence="33">
        <text>1'-[1,2-di-(9Z,12Z-octadecadienoyl)-sn-glycero-3-phospho]-3'-[1-(9Z,12Z-octadecadienoyl)-sn-glycero-3-phospho]-glycerol + (9Z)-octadecenoyl-CoA = 1'-[1,2-di-(9Z,12Z-octadecadienoyl)-sn-glycero-3-phospho]-3'-[1-(9Z,12Z-octadecadienoyl)-2-(9Z-octadecenoyl)-sn-glycero-3-phospho]-glycerol + CoA</text>
        <dbReference type="Rhea" id="RHEA:43676"/>
        <dbReference type="ChEBI" id="CHEBI:57287"/>
        <dbReference type="ChEBI" id="CHEBI:57387"/>
        <dbReference type="ChEBI" id="CHEBI:83580"/>
        <dbReference type="ChEBI" id="CHEBI:83582"/>
    </reaction>
    <physiologicalReaction direction="left-to-right" evidence="33">
        <dbReference type="Rhea" id="RHEA:43677"/>
    </physiologicalReaction>
</comment>
<evidence type="ECO:0000256" key="8">
    <source>
        <dbReference type="ARBA" id="ARBA00022481"/>
    </source>
</evidence>
<keyword evidence="19" id="KW-0472">Membrane</keyword>
<dbReference type="InterPro" id="IPR006176">
    <property type="entry name" value="3-OHacyl-CoA_DH_NAD-bd"/>
</dbReference>
<comment type="similarity">
    <text evidence="6">In the N-terminal section; belongs to the enoyl-CoA hydratase/isomerase family.</text>
</comment>
<keyword evidence="10" id="KW-0808">Transferase</keyword>
<comment type="catalytic activity">
    <reaction evidence="29">
        <text>(3S)-hydroxyoctanoyl-CoA = (2E)-octenoyl-CoA + H2O</text>
        <dbReference type="Rhea" id="RHEA:31199"/>
        <dbReference type="ChEBI" id="CHEBI:15377"/>
        <dbReference type="ChEBI" id="CHEBI:62242"/>
        <dbReference type="ChEBI" id="CHEBI:62617"/>
    </reaction>
    <physiologicalReaction direction="right-to-left" evidence="29">
        <dbReference type="Rhea" id="RHEA:31201"/>
    </physiologicalReaction>
</comment>
<dbReference type="InterPro" id="IPR008927">
    <property type="entry name" value="6-PGluconate_DH-like_C_sf"/>
</dbReference>
<comment type="pathway">
    <text evidence="4">Lipid metabolism; fatty acid beta-oxidation.</text>
</comment>
<evidence type="ECO:0000256" key="32">
    <source>
        <dbReference type="ARBA" id="ARBA00052834"/>
    </source>
</evidence>
<evidence type="ECO:0000256" key="18">
    <source>
        <dbReference type="ARBA" id="ARBA00023128"/>
    </source>
</evidence>
<keyword evidence="9" id="KW-0597">Phosphoprotein</keyword>
<comment type="catalytic activity">
    <reaction evidence="22">
        <text>a (3S)-3-hydroxyacyl-CoA = a (2E)-enoyl-CoA + H2O</text>
        <dbReference type="Rhea" id="RHEA:16105"/>
        <dbReference type="ChEBI" id="CHEBI:15377"/>
        <dbReference type="ChEBI" id="CHEBI:57318"/>
        <dbReference type="ChEBI" id="CHEBI:58856"/>
        <dbReference type="EC" id="4.2.1.17"/>
    </reaction>
    <physiologicalReaction direction="right-to-left" evidence="22">
        <dbReference type="Rhea" id="RHEA:16107"/>
    </physiologicalReaction>
</comment>
<evidence type="ECO:0000256" key="9">
    <source>
        <dbReference type="ARBA" id="ARBA00022553"/>
    </source>
</evidence>
<keyword evidence="16" id="KW-0520">NAD</keyword>
<dbReference type="EMBL" id="BTSY01000005">
    <property type="protein sequence ID" value="GMT28102.1"/>
    <property type="molecule type" value="Genomic_DNA"/>
</dbReference>
<dbReference type="CDD" id="cd06558">
    <property type="entry name" value="crotonase-like"/>
    <property type="match status" value="1"/>
</dbReference>
<keyword evidence="12" id="KW-0276">Fatty acid metabolism</keyword>
<organism evidence="45 46">
    <name type="scientific">Pristionchus fissidentatus</name>
    <dbReference type="NCBI Taxonomy" id="1538716"/>
    <lineage>
        <taxon>Eukaryota</taxon>
        <taxon>Metazoa</taxon>
        <taxon>Ecdysozoa</taxon>
        <taxon>Nematoda</taxon>
        <taxon>Chromadorea</taxon>
        <taxon>Rhabditida</taxon>
        <taxon>Rhabditina</taxon>
        <taxon>Diplogasteromorpha</taxon>
        <taxon>Diplogasteroidea</taxon>
        <taxon>Neodiplogasteridae</taxon>
        <taxon>Pristionchus</taxon>
    </lineage>
</organism>
<evidence type="ECO:0000256" key="1">
    <source>
        <dbReference type="ARBA" id="ARBA00000469"/>
    </source>
</evidence>
<evidence type="ECO:0000256" key="11">
    <source>
        <dbReference type="ARBA" id="ARBA00022792"/>
    </source>
</evidence>
<evidence type="ECO:0000256" key="10">
    <source>
        <dbReference type="ARBA" id="ARBA00022679"/>
    </source>
</evidence>
<dbReference type="GO" id="GO:0016509">
    <property type="term" value="F:long-chain (3S)-3-hydroxyacyl-CoA dehydrogenase (NAD+) activity"/>
    <property type="evidence" value="ECO:0007669"/>
    <property type="project" value="UniProtKB-EC"/>
</dbReference>
<feature type="site" description="Important for hydroxyacyl-coenzyme A dehydrogenase activity" evidence="42">
    <location>
        <position position="494"/>
    </location>
</feature>
<dbReference type="InterPro" id="IPR050136">
    <property type="entry name" value="FA_oxidation_alpha_subunit"/>
</dbReference>
<evidence type="ECO:0000259" key="43">
    <source>
        <dbReference type="Pfam" id="PF00725"/>
    </source>
</evidence>
<comment type="catalytic activity">
    <reaction evidence="30">
        <text>(3S)-hydroxyoctanoyl-CoA + NAD(+) = 3-oxooctanoyl-CoA + NADH + H(+)</text>
        <dbReference type="Rhea" id="RHEA:31195"/>
        <dbReference type="ChEBI" id="CHEBI:15378"/>
        <dbReference type="ChEBI" id="CHEBI:57540"/>
        <dbReference type="ChEBI" id="CHEBI:57945"/>
        <dbReference type="ChEBI" id="CHEBI:62617"/>
        <dbReference type="ChEBI" id="CHEBI:62619"/>
    </reaction>
    <physiologicalReaction direction="left-to-right" evidence="30">
        <dbReference type="Rhea" id="RHEA:31196"/>
    </physiologicalReaction>
</comment>
<evidence type="ECO:0000256" key="33">
    <source>
        <dbReference type="ARBA" id="ARBA00052860"/>
    </source>
</evidence>
<evidence type="ECO:0000256" key="40">
    <source>
        <dbReference type="ARBA" id="ARBA00083277"/>
    </source>
</evidence>
<comment type="catalytic activity">
    <reaction evidence="32">
        <text>(3S)-hydroxytetradecanoyl-CoA + NAD(+) = 3-oxotetradecanoyl-CoA + NADH + H(+)</text>
        <dbReference type="Rhea" id="RHEA:31167"/>
        <dbReference type="ChEBI" id="CHEBI:15378"/>
        <dbReference type="ChEBI" id="CHEBI:57540"/>
        <dbReference type="ChEBI" id="CHEBI:57945"/>
        <dbReference type="ChEBI" id="CHEBI:62543"/>
        <dbReference type="ChEBI" id="CHEBI:62614"/>
    </reaction>
    <physiologicalReaction direction="left-to-right" evidence="32">
        <dbReference type="Rhea" id="RHEA:31168"/>
    </physiologicalReaction>
</comment>
<evidence type="ECO:0000313" key="45">
    <source>
        <dbReference type="EMBL" id="GMT28102.1"/>
    </source>
</evidence>
<evidence type="ECO:0000256" key="21">
    <source>
        <dbReference type="ARBA" id="ARBA00023268"/>
    </source>
</evidence>
<comment type="catalytic activity">
    <reaction evidence="27">
        <text>a long-chain (3S)-3-hydroxy fatty acyl-CoA + NAD(+) = a long-chain 3-oxo-fatty acyl-CoA + NADH + H(+)</text>
        <dbReference type="Rhea" id="RHEA:52656"/>
        <dbReference type="ChEBI" id="CHEBI:15378"/>
        <dbReference type="ChEBI" id="CHEBI:57540"/>
        <dbReference type="ChEBI" id="CHEBI:57945"/>
        <dbReference type="ChEBI" id="CHEBI:136757"/>
        <dbReference type="ChEBI" id="CHEBI:136758"/>
        <dbReference type="EC" id="1.1.1.211"/>
    </reaction>
    <physiologicalReaction direction="left-to-right" evidence="27">
        <dbReference type="Rhea" id="RHEA:52657"/>
    </physiologicalReaction>
</comment>
<comment type="catalytic activity">
    <reaction evidence="1">
        <text>(3S)-hydroxyhexadecanoyl-CoA = (2E)-hexadecenoyl-CoA + H2O</text>
        <dbReference type="Rhea" id="RHEA:31163"/>
        <dbReference type="ChEBI" id="CHEBI:15377"/>
        <dbReference type="ChEBI" id="CHEBI:61526"/>
        <dbReference type="ChEBI" id="CHEBI:62613"/>
    </reaction>
    <physiologicalReaction direction="right-to-left" evidence="1">
        <dbReference type="Rhea" id="RHEA:31165"/>
    </physiologicalReaction>
</comment>
<evidence type="ECO:0000256" key="23">
    <source>
        <dbReference type="ARBA" id="ARBA00047613"/>
    </source>
</evidence>
<dbReference type="InterPro" id="IPR001753">
    <property type="entry name" value="Enoyl-CoA_hydra/iso"/>
</dbReference>
<evidence type="ECO:0000256" key="28">
    <source>
        <dbReference type="ARBA" id="ARBA00051215"/>
    </source>
</evidence>
<sequence length="758" mass="81583">FRVSAMLSRLSQCRVSHLATPFSRHISMSQTLSAGSVAVERKGDVAVLKMNIQGAKENTLNEQLSSDLRSAIEQVEKDDSVKAVVLMSGKPGSFVAGADIGMLKKAKTVEEAAKLSREGQQQFDRLEKLKKPVVAAVMGSCMGGGLELAMACHYRIAVADKKTQMALPEVMLGLLPGAGGTVRLPKLVSVPNALDMMLTGKKVKADKAKKMGLVNQVIQPLGDGLKPASEATHEYLEKVAIDAARDLASGKLKATKEKGFIEKATTALTTNALMLDNVILKMAKDKVMKMSMGNYPAPLKILEVIRTGLVKGHDEGLLHESKAFGELCKRNETAALMGLFNGSTECKKNKFGQGKEVKEIAVIGAGLMGAGIVNVSIDKGYRSVMLDTNEAGVERGVGQITSQLNGRHKKKRLSLLDKERFMSNLVPTTDYADIANSDLVIEAVFEDIGIKHKVIQQIESVVRPGTIIATNTSALPISQIAKGSKNPEQIIGMHYFSPVDKMQLLEIITHEGTSKEALATATAVGLKQGKLVVVVKDCPGFFTVRCLGPMMAEAVRLMQEGVTPAELDKLTKEHGWPVGAATLADEVGIDVAAHVATFLGQSFGERMKGADGLLKEMIDAGFKGRKTGKGIFVYGSGKKGEKKANEDSIKILQKYKLAPKASVSSKSDRQLRIISRFVNEALMCLEEGIIASPSDGDIASVFGLGFPPFWGGPFRFVDLYGADKLVGDMNRYAAEYGIAFKPCNLLVQYAKSGEKFYK</sequence>
<dbReference type="FunFam" id="3.40.50.720:FF:000009">
    <property type="entry name" value="Fatty oxidation complex, alpha subunit"/>
    <property type="match status" value="1"/>
</dbReference>
<dbReference type="GO" id="GO:0005743">
    <property type="term" value="C:mitochondrial inner membrane"/>
    <property type="evidence" value="ECO:0007669"/>
    <property type="project" value="UniProtKB-SubCell"/>
</dbReference>
<dbReference type="GO" id="GO:0016740">
    <property type="term" value="F:transferase activity"/>
    <property type="evidence" value="ECO:0007669"/>
    <property type="project" value="UniProtKB-KW"/>
</dbReference>
<evidence type="ECO:0000256" key="19">
    <source>
        <dbReference type="ARBA" id="ARBA00023136"/>
    </source>
</evidence>
<evidence type="ECO:0000256" key="38">
    <source>
        <dbReference type="ARBA" id="ARBA00068347"/>
    </source>
</evidence>
<evidence type="ECO:0000256" key="36">
    <source>
        <dbReference type="ARBA" id="ARBA00062153"/>
    </source>
</evidence>
<dbReference type="InterPro" id="IPR029045">
    <property type="entry name" value="ClpP/crotonase-like_dom_sf"/>
</dbReference>
<feature type="site" description="Important for long-chain enoyl-CoA hydratase activity" evidence="42">
    <location>
        <position position="147"/>
    </location>
</feature>
<evidence type="ECO:0000256" key="39">
    <source>
        <dbReference type="ARBA" id="ARBA00077617"/>
    </source>
</evidence>
<dbReference type="InterPro" id="IPR036291">
    <property type="entry name" value="NAD(P)-bd_dom_sf"/>
</dbReference>
<proteinExistence type="inferred from homology"/>
<comment type="catalytic activity">
    <reaction evidence="23">
        <text>(3S)-hydroxyhexadecanoyl-CoA + NAD(+) = 3-oxohexadecanoyl-CoA + NADH + H(+)</text>
        <dbReference type="Rhea" id="RHEA:31159"/>
        <dbReference type="ChEBI" id="CHEBI:15378"/>
        <dbReference type="ChEBI" id="CHEBI:57349"/>
        <dbReference type="ChEBI" id="CHEBI:57540"/>
        <dbReference type="ChEBI" id="CHEBI:57945"/>
        <dbReference type="ChEBI" id="CHEBI:62613"/>
    </reaction>
    <physiologicalReaction direction="left-to-right" evidence="23">
        <dbReference type="Rhea" id="RHEA:31160"/>
    </physiologicalReaction>
</comment>
<dbReference type="AlphaFoldDB" id="A0AAV5W8H1"/>
<dbReference type="PANTHER" id="PTHR43612:SF3">
    <property type="entry name" value="TRIFUNCTIONAL ENZYME SUBUNIT ALPHA, MITOCHONDRIAL"/>
    <property type="match status" value="1"/>
</dbReference>
<protein>
    <recommendedName>
        <fullName evidence="38">Trifunctional enzyme subunit alpha, mitochondrial</fullName>
        <ecNumber evidence="37">1.1.1.211</ecNumber>
        <ecNumber evidence="7">4.2.1.17</ecNumber>
    </recommendedName>
    <alternativeName>
        <fullName evidence="39">Monolysocardiolipin acyltransferase</fullName>
    </alternativeName>
    <alternativeName>
        <fullName evidence="40">TP-alpha</fullName>
    </alternativeName>
</protein>
<dbReference type="SUPFAM" id="SSF51735">
    <property type="entry name" value="NAD(P)-binding Rossmann-fold domains"/>
    <property type="match status" value="1"/>
</dbReference>
<evidence type="ECO:0000256" key="31">
    <source>
        <dbReference type="ARBA" id="ARBA00052711"/>
    </source>
</evidence>
<evidence type="ECO:0000256" key="5">
    <source>
        <dbReference type="ARBA" id="ARBA00007005"/>
    </source>
</evidence>
<comment type="catalytic activity">
    <reaction evidence="31">
        <text>(3S)-3-hydroxydodecanoyl-CoA = (2E)-dodecenoyl-CoA + H2O</text>
        <dbReference type="Rhea" id="RHEA:31075"/>
        <dbReference type="ChEBI" id="CHEBI:15377"/>
        <dbReference type="ChEBI" id="CHEBI:57330"/>
        <dbReference type="ChEBI" id="CHEBI:62558"/>
    </reaction>
    <physiologicalReaction direction="right-to-left" evidence="31">
        <dbReference type="Rhea" id="RHEA:31077"/>
    </physiologicalReaction>
</comment>
<dbReference type="Pfam" id="PF02737">
    <property type="entry name" value="3HCDH_N"/>
    <property type="match status" value="1"/>
</dbReference>
<evidence type="ECO:0000256" key="15">
    <source>
        <dbReference type="ARBA" id="ARBA00023002"/>
    </source>
</evidence>
<dbReference type="GO" id="GO:0004300">
    <property type="term" value="F:enoyl-CoA hydratase activity"/>
    <property type="evidence" value="ECO:0007669"/>
    <property type="project" value="UniProtKB-EC"/>
</dbReference>
<keyword evidence="15" id="KW-0560">Oxidoreductase</keyword>
<comment type="catalytic activity">
    <reaction evidence="28">
        <text>a 4-saturated-(3S)-3-hydroxyacyl-CoA = a (3E)-enoyl-CoA + H2O</text>
        <dbReference type="Rhea" id="RHEA:20724"/>
        <dbReference type="ChEBI" id="CHEBI:15377"/>
        <dbReference type="ChEBI" id="CHEBI:58521"/>
        <dbReference type="ChEBI" id="CHEBI:137480"/>
        <dbReference type="EC" id="4.2.1.17"/>
    </reaction>
    <physiologicalReaction direction="right-to-left" evidence="28">
        <dbReference type="Rhea" id="RHEA:20726"/>
    </physiologicalReaction>
</comment>
<dbReference type="PANTHER" id="PTHR43612">
    <property type="entry name" value="TRIFUNCTIONAL ENZYME SUBUNIT ALPHA"/>
    <property type="match status" value="1"/>
</dbReference>
<dbReference type="EC" id="1.1.1.211" evidence="37"/>
<comment type="catalytic activity">
    <reaction evidence="34">
        <text>(3S)-3-hydroxydodecanoyl-CoA + NAD(+) = 3-oxododecanoyl-CoA + NADH + H(+)</text>
        <dbReference type="Rhea" id="RHEA:31179"/>
        <dbReference type="ChEBI" id="CHEBI:15378"/>
        <dbReference type="ChEBI" id="CHEBI:57540"/>
        <dbReference type="ChEBI" id="CHEBI:57945"/>
        <dbReference type="ChEBI" id="CHEBI:62558"/>
        <dbReference type="ChEBI" id="CHEBI:62615"/>
    </reaction>
    <physiologicalReaction direction="left-to-right" evidence="34">
        <dbReference type="Rhea" id="RHEA:31180"/>
    </physiologicalReaction>
</comment>
<feature type="domain" description="3-hydroxyacyl-CoA dehydrogenase NAD binding" evidence="44">
    <location>
        <begin position="360"/>
        <end position="538"/>
    </location>
</feature>
<keyword evidence="17" id="KW-0443">Lipid metabolism</keyword>
<comment type="catalytic activity">
    <reaction evidence="24">
        <text>(3S)-hydroxydecanoyl-CoA + NAD(+) = 3-oxodecanoyl-CoA + NADH + H(+)</text>
        <dbReference type="Rhea" id="RHEA:31187"/>
        <dbReference type="ChEBI" id="CHEBI:15378"/>
        <dbReference type="ChEBI" id="CHEBI:57540"/>
        <dbReference type="ChEBI" id="CHEBI:57945"/>
        <dbReference type="ChEBI" id="CHEBI:62548"/>
        <dbReference type="ChEBI" id="CHEBI:62616"/>
    </reaction>
    <physiologicalReaction direction="left-to-right" evidence="24">
        <dbReference type="Rhea" id="RHEA:31188"/>
    </physiologicalReaction>
</comment>
<feature type="domain" description="3-hydroxyacyl-CoA dehydrogenase C-terminal" evidence="43">
    <location>
        <begin position="672"/>
        <end position="754"/>
    </location>
</feature>
<evidence type="ECO:0000256" key="20">
    <source>
        <dbReference type="ARBA" id="ARBA00023239"/>
    </source>
</evidence>
<keyword evidence="11" id="KW-0999">Mitochondrion inner membrane</keyword>
<evidence type="ECO:0000313" key="46">
    <source>
        <dbReference type="Proteomes" id="UP001432322"/>
    </source>
</evidence>
<evidence type="ECO:0000259" key="44">
    <source>
        <dbReference type="Pfam" id="PF02737"/>
    </source>
</evidence>
<dbReference type="SUPFAM" id="SSF52096">
    <property type="entry name" value="ClpP/crotonase"/>
    <property type="match status" value="1"/>
</dbReference>
<accession>A0AAV5W8H1</accession>
<evidence type="ECO:0000256" key="25">
    <source>
        <dbReference type="ARBA" id="ARBA00049556"/>
    </source>
</evidence>
<comment type="subcellular location">
    <subcellularLocation>
        <location evidence="2">Mitochondrion inner membrane</location>
    </subcellularLocation>
    <subcellularLocation>
        <location evidence="3">Mitochondrion matrix</location>
    </subcellularLocation>
</comment>
<dbReference type="FunFam" id="1.10.1040.50:FF:000002">
    <property type="entry name" value="Trifunctional enzyme subunit alpha, mitochondrial"/>
    <property type="match status" value="1"/>
</dbReference>
<evidence type="ECO:0000256" key="22">
    <source>
        <dbReference type="ARBA" id="ARBA00035854"/>
    </source>
</evidence>
<evidence type="ECO:0000256" key="6">
    <source>
        <dbReference type="ARBA" id="ARBA00008750"/>
    </source>
</evidence>
<evidence type="ECO:0000256" key="3">
    <source>
        <dbReference type="ARBA" id="ARBA00004305"/>
    </source>
</evidence>
<dbReference type="NCBIfam" id="TIGR02441">
    <property type="entry name" value="fa_ox_alpha_mit"/>
    <property type="match status" value="1"/>
</dbReference>
<dbReference type="EC" id="4.2.1.17" evidence="7"/>
<evidence type="ECO:0000256" key="2">
    <source>
        <dbReference type="ARBA" id="ARBA00004273"/>
    </source>
</evidence>
<comment type="catalytic activity">
    <reaction evidence="25">
        <text>a (3S)-3-hydroxyacyl-CoA + NAD(+) = a 3-oxoacyl-CoA + NADH + H(+)</text>
        <dbReference type="Rhea" id="RHEA:22432"/>
        <dbReference type="ChEBI" id="CHEBI:15378"/>
        <dbReference type="ChEBI" id="CHEBI:57318"/>
        <dbReference type="ChEBI" id="CHEBI:57540"/>
        <dbReference type="ChEBI" id="CHEBI:57945"/>
        <dbReference type="ChEBI" id="CHEBI:90726"/>
        <dbReference type="EC" id="1.1.1.35"/>
    </reaction>
</comment>
<evidence type="ECO:0000256" key="24">
    <source>
        <dbReference type="ARBA" id="ARBA00048361"/>
    </source>
</evidence>
<dbReference type="Gene3D" id="3.90.226.10">
    <property type="entry name" value="2-enoyl-CoA Hydratase, Chain A, domain 1"/>
    <property type="match status" value="1"/>
</dbReference>
<evidence type="ECO:0000256" key="17">
    <source>
        <dbReference type="ARBA" id="ARBA00023098"/>
    </source>
</evidence>
<dbReference type="Gene3D" id="3.40.50.720">
    <property type="entry name" value="NAD(P)-binding Rossmann-like Domain"/>
    <property type="match status" value="1"/>
</dbReference>
<dbReference type="GO" id="GO:0016507">
    <property type="term" value="C:mitochondrial fatty acid beta-oxidation multienzyme complex"/>
    <property type="evidence" value="ECO:0007669"/>
    <property type="project" value="InterPro"/>
</dbReference>
<comment type="similarity">
    <text evidence="5">In the central section; belongs to the 3-hydroxyacyl-CoA dehydrogenase family.</text>
</comment>
<feature type="non-terminal residue" evidence="45">
    <location>
        <position position="1"/>
    </location>
</feature>
<evidence type="ECO:0000256" key="42">
    <source>
        <dbReference type="PIRSR" id="PIRSR612803-2"/>
    </source>
</evidence>
<evidence type="ECO:0000256" key="34">
    <source>
        <dbReference type="ARBA" id="ARBA00052945"/>
    </source>
</evidence>
<evidence type="ECO:0000256" key="29">
    <source>
        <dbReference type="ARBA" id="ARBA00051877"/>
    </source>
</evidence>
<keyword evidence="14" id="KW-0007">Acetylation</keyword>
<comment type="catalytic activity">
    <reaction evidence="26">
        <text>1'-[1,2-di-(9Z,12Z-octadecadienoyl)-sn-glycero-3-phospho]-3'-[1-(9Z,12Z-octadecadienoyl)-sn-glycero-3-phospho]-glycerol + (9Z,12Z)-octadecadienoyl-CoA = 1',3'-bis-[1,2-di-(9Z,12Z-octadecadienoyl)-sn-glycero-3-phospho]-glycerol + CoA</text>
        <dbReference type="Rhea" id="RHEA:43672"/>
        <dbReference type="ChEBI" id="CHEBI:57287"/>
        <dbReference type="ChEBI" id="CHEBI:57383"/>
        <dbReference type="ChEBI" id="CHEBI:83580"/>
        <dbReference type="ChEBI" id="CHEBI:83581"/>
    </reaction>
    <physiologicalReaction direction="left-to-right" evidence="26">
        <dbReference type="Rhea" id="RHEA:43673"/>
    </physiologicalReaction>
</comment>
<keyword evidence="46" id="KW-1185">Reference proteome</keyword>
<comment type="caution">
    <text evidence="45">The sequence shown here is derived from an EMBL/GenBank/DDBJ whole genome shotgun (WGS) entry which is preliminary data.</text>
</comment>
<evidence type="ECO:0000256" key="26">
    <source>
        <dbReference type="ARBA" id="ARBA00050222"/>
    </source>
</evidence>
<gene>
    <name evidence="45" type="ORF">PFISCL1PPCAC_19399</name>
</gene>
<evidence type="ECO:0000256" key="14">
    <source>
        <dbReference type="ARBA" id="ARBA00022990"/>
    </source>
</evidence>
<feature type="active site" description="For hydroxyacyl-coenzyme A dehydrogenase activity" evidence="41">
    <location>
        <position position="506"/>
    </location>
</feature>
<dbReference type="GO" id="GO:0006635">
    <property type="term" value="P:fatty acid beta-oxidation"/>
    <property type="evidence" value="ECO:0007669"/>
    <property type="project" value="InterPro"/>
</dbReference>
<feature type="site" description="Important for long-chain enoyl-CoA hydratase activity" evidence="42">
    <location>
        <position position="169"/>
    </location>
</feature>
<comment type="subunit">
    <text evidence="36">Heterotetramer of 2 alpha/HADHA and 2 beta/HADHB subunits; forms the mitochondrial trifunctional enzyme. Also purified as higher order heterooligomers including a 4 alpha/HADHA and 4 beta/HADHB heterooligomer which physiological significance remains unclear. The mitochondrial trifunctional enzyme interacts with MTLN.</text>
</comment>
<dbReference type="FunFam" id="3.90.226.10:FF:000011">
    <property type="entry name" value="Fatty acid oxidation complex subunit alpha"/>
    <property type="match status" value="1"/>
</dbReference>
<keyword evidence="18" id="KW-0496">Mitochondrion</keyword>
<evidence type="ECO:0000256" key="41">
    <source>
        <dbReference type="PIRSR" id="PIRSR612803-1"/>
    </source>
</evidence>
<keyword evidence="13" id="KW-0809">Transit peptide</keyword>
<dbReference type="Gene3D" id="1.10.1040.50">
    <property type="match status" value="1"/>
</dbReference>
<dbReference type="Pfam" id="PF00725">
    <property type="entry name" value="3HCDH"/>
    <property type="match status" value="2"/>
</dbReference>
<feature type="domain" description="3-hydroxyacyl-CoA dehydrogenase C-terminal" evidence="43">
    <location>
        <begin position="540"/>
        <end position="634"/>
    </location>
</feature>
<evidence type="ECO:0000256" key="12">
    <source>
        <dbReference type="ARBA" id="ARBA00022832"/>
    </source>
</evidence>
<name>A0AAV5W8H1_9BILA</name>
<evidence type="ECO:0000256" key="7">
    <source>
        <dbReference type="ARBA" id="ARBA00012076"/>
    </source>
</evidence>
<evidence type="ECO:0000256" key="35">
    <source>
        <dbReference type="ARBA" id="ARBA00052989"/>
    </source>
</evidence>
<evidence type="ECO:0000256" key="16">
    <source>
        <dbReference type="ARBA" id="ARBA00023027"/>
    </source>
</evidence>
<dbReference type="SUPFAM" id="SSF48179">
    <property type="entry name" value="6-phosphogluconate dehydrogenase C-terminal domain-like"/>
    <property type="match status" value="2"/>
</dbReference>
<evidence type="ECO:0000256" key="13">
    <source>
        <dbReference type="ARBA" id="ARBA00022946"/>
    </source>
</evidence>
<evidence type="ECO:0000256" key="4">
    <source>
        <dbReference type="ARBA" id="ARBA00005005"/>
    </source>
</evidence>
<keyword evidence="8" id="KW-0488">Methylation</keyword>
<dbReference type="Proteomes" id="UP001432322">
    <property type="component" value="Unassembled WGS sequence"/>
</dbReference>
<dbReference type="InterPro" id="IPR006108">
    <property type="entry name" value="3HC_DH_C"/>
</dbReference>
<evidence type="ECO:0000256" key="30">
    <source>
        <dbReference type="ARBA" id="ARBA00052224"/>
    </source>
</evidence>